<evidence type="ECO:0000259" key="5">
    <source>
        <dbReference type="PROSITE" id="PS50966"/>
    </source>
</evidence>
<dbReference type="PANTHER" id="PTHR31973:SF187">
    <property type="entry name" value="MUTATOR TRANSPOSASE MUDRA PROTEIN"/>
    <property type="match status" value="1"/>
</dbReference>
<dbReference type="InterPro" id="IPR007527">
    <property type="entry name" value="Znf_SWIM"/>
</dbReference>
<dbReference type="InterPro" id="IPR006564">
    <property type="entry name" value="Znf_PMZ"/>
</dbReference>
<dbReference type="Proteomes" id="UP001202328">
    <property type="component" value="Unassembled WGS sequence"/>
</dbReference>
<keyword evidence="7" id="KW-1185">Reference proteome</keyword>
<feature type="non-terminal residue" evidence="6">
    <location>
        <position position="1"/>
    </location>
</feature>
<sequence>NVKKKFRKSAAHEIFLKAALAFTDEQYEEAMADLEEESQVAAAYVRKPGVEYWARVKATTGRYSLMTTNICESFNGRIKHAKHLPVTHLVDFIRRILMEWFSERRQMANEWKHDLSSFANKELKLRWHLAKTFTPCLVKDDEYEVTEYGSADVHLVKMNARSCSCKVFDYQHLPCPHALAVCEKYKIKVFPLCGDYYRTS</sequence>
<evidence type="ECO:0000256" key="1">
    <source>
        <dbReference type="ARBA" id="ARBA00022723"/>
    </source>
</evidence>
<evidence type="ECO:0000256" key="4">
    <source>
        <dbReference type="PROSITE-ProRule" id="PRU00325"/>
    </source>
</evidence>
<evidence type="ECO:0000256" key="2">
    <source>
        <dbReference type="ARBA" id="ARBA00022771"/>
    </source>
</evidence>
<feature type="domain" description="SWIM-type" evidence="5">
    <location>
        <begin position="154"/>
        <end position="186"/>
    </location>
</feature>
<dbReference type="PANTHER" id="PTHR31973">
    <property type="entry name" value="POLYPROTEIN, PUTATIVE-RELATED"/>
    <property type="match status" value="1"/>
</dbReference>
<evidence type="ECO:0000313" key="7">
    <source>
        <dbReference type="Proteomes" id="UP001202328"/>
    </source>
</evidence>
<comment type="caution">
    <text evidence="6">The sequence shown here is derived from an EMBL/GenBank/DDBJ whole genome shotgun (WGS) entry which is preliminary data.</text>
</comment>
<keyword evidence="3" id="KW-0862">Zinc</keyword>
<gene>
    <name evidence="6" type="ORF">MKW98_019284</name>
</gene>
<dbReference type="PROSITE" id="PS50966">
    <property type="entry name" value="ZF_SWIM"/>
    <property type="match status" value="1"/>
</dbReference>
<accession>A0AAD4SEU7</accession>
<keyword evidence="2 4" id="KW-0863">Zinc-finger</keyword>
<dbReference type="Pfam" id="PF04434">
    <property type="entry name" value="SWIM"/>
    <property type="match status" value="1"/>
</dbReference>
<keyword evidence="1" id="KW-0479">Metal-binding</keyword>
<dbReference type="EMBL" id="JAJJMB010011125">
    <property type="protein sequence ID" value="KAI3904165.1"/>
    <property type="molecule type" value="Genomic_DNA"/>
</dbReference>
<protein>
    <recommendedName>
        <fullName evidence="5">SWIM-type domain-containing protein</fullName>
    </recommendedName>
</protein>
<evidence type="ECO:0000313" key="6">
    <source>
        <dbReference type="EMBL" id="KAI3904165.1"/>
    </source>
</evidence>
<proteinExistence type="predicted"/>
<organism evidence="6 7">
    <name type="scientific">Papaver atlanticum</name>
    <dbReference type="NCBI Taxonomy" id="357466"/>
    <lineage>
        <taxon>Eukaryota</taxon>
        <taxon>Viridiplantae</taxon>
        <taxon>Streptophyta</taxon>
        <taxon>Embryophyta</taxon>
        <taxon>Tracheophyta</taxon>
        <taxon>Spermatophyta</taxon>
        <taxon>Magnoliopsida</taxon>
        <taxon>Ranunculales</taxon>
        <taxon>Papaveraceae</taxon>
        <taxon>Papaveroideae</taxon>
        <taxon>Papaver</taxon>
    </lineage>
</organism>
<dbReference type="SMART" id="SM00575">
    <property type="entry name" value="ZnF_PMZ"/>
    <property type="match status" value="1"/>
</dbReference>
<name>A0AAD4SEU7_9MAGN</name>
<feature type="non-terminal residue" evidence="6">
    <location>
        <position position="200"/>
    </location>
</feature>
<reference evidence="6" key="1">
    <citation type="submission" date="2022-04" db="EMBL/GenBank/DDBJ databases">
        <title>A functionally conserved STORR gene fusion in Papaver species that diverged 16.8 million years ago.</title>
        <authorList>
            <person name="Catania T."/>
        </authorList>
    </citation>
    <scope>NUCLEOTIDE SEQUENCE</scope>
    <source>
        <strain evidence="6">S-188037</strain>
    </source>
</reference>
<dbReference type="AlphaFoldDB" id="A0AAD4SEU7"/>
<evidence type="ECO:0000256" key="3">
    <source>
        <dbReference type="ARBA" id="ARBA00022833"/>
    </source>
</evidence>
<dbReference type="GO" id="GO:0008270">
    <property type="term" value="F:zinc ion binding"/>
    <property type="evidence" value="ECO:0007669"/>
    <property type="project" value="UniProtKB-KW"/>
</dbReference>